<dbReference type="EMBL" id="JACEFO010000504">
    <property type="protein sequence ID" value="KAF8768566.1"/>
    <property type="molecule type" value="Genomic_DNA"/>
</dbReference>
<organism evidence="2 3">
    <name type="scientific">Digitaria exilis</name>
    <dbReference type="NCBI Taxonomy" id="1010633"/>
    <lineage>
        <taxon>Eukaryota</taxon>
        <taxon>Viridiplantae</taxon>
        <taxon>Streptophyta</taxon>
        <taxon>Embryophyta</taxon>
        <taxon>Tracheophyta</taxon>
        <taxon>Spermatophyta</taxon>
        <taxon>Magnoliopsida</taxon>
        <taxon>Liliopsida</taxon>
        <taxon>Poales</taxon>
        <taxon>Poaceae</taxon>
        <taxon>PACMAD clade</taxon>
        <taxon>Panicoideae</taxon>
        <taxon>Panicodae</taxon>
        <taxon>Paniceae</taxon>
        <taxon>Anthephorinae</taxon>
        <taxon>Digitaria</taxon>
    </lineage>
</organism>
<reference evidence="2" key="1">
    <citation type="submission" date="2020-07" db="EMBL/GenBank/DDBJ databases">
        <title>Genome sequence and genetic diversity analysis of an under-domesticated orphan crop, white fonio (Digitaria exilis).</title>
        <authorList>
            <person name="Bennetzen J.L."/>
            <person name="Chen S."/>
            <person name="Ma X."/>
            <person name="Wang X."/>
            <person name="Yssel A.E.J."/>
            <person name="Chaluvadi S.R."/>
            <person name="Johnson M."/>
            <person name="Gangashetty P."/>
            <person name="Hamidou F."/>
            <person name="Sanogo M.D."/>
            <person name="Zwaenepoel A."/>
            <person name="Wallace J."/>
            <person name="Van De Peer Y."/>
            <person name="Van Deynze A."/>
        </authorList>
    </citation>
    <scope>NUCLEOTIDE SEQUENCE</scope>
    <source>
        <tissue evidence="2">Leaves</tissue>
    </source>
</reference>
<name>A0A835FQJ1_9POAL</name>
<comment type="caution">
    <text evidence="2">The sequence shown here is derived from an EMBL/GenBank/DDBJ whole genome shotgun (WGS) entry which is preliminary data.</text>
</comment>
<dbReference type="OrthoDB" id="681845at2759"/>
<dbReference type="InterPro" id="IPR026960">
    <property type="entry name" value="RVT-Znf"/>
</dbReference>
<dbReference type="Pfam" id="PF13966">
    <property type="entry name" value="zf-RVT"/>
    <property type="match status" value="1"/>
</dbReference>
<evidence type="ECO:0000259" key="1">
    <source>
        <dbReference type="Pfam" id="PF13966"/>
    </source>
</evidence>
<sequence>MWKSAVSGKYKFFFWLLIRDRLNTRNILCRKNKYLEDYTCVLCQQGVEETLGHLFFACHFNLQCWQILGIQWDTSLAETEMILQARQHFGSQIFREIAILAPWCIWTHRNSIILDGGILSLDRWKFSFKSEFSLIKK</sequence>
<protein>
    <recommendedName>
        <fullName evidence="1">Reverse transcriptase zinc-binding domain-containing protein</fullName>
    </recommendedName>
</protein>
<evidence type="ECO:0000313" key="3">
    <source>
        <dbReference type="Proteomes" id="UP000636709"/>
    </source>
</evidence>
<feature type="domain" description="Reverse transcriptase zinc-binding" evidence="1">
    <location>
        <begin position="1"/>
        <end position="65"/>
    </location>
</feature>
<keyword evidence="3" id="KW-1185">Reference proteome</keyword>
<proteinExistence type="predicted"/>
<gene>
    <name evidence="2" type="ORF">HU200_007495</name>
</gene>
<dbReference type="Proteomes" id="UP000636709">
    <property type="component" value="Unassembled WGS sequence"/>
</dbReference>
<dbReference type="AlphaFoldDB" id="A0A835FQJ1"/>
<accession>A0A835FQJ1</accession>
<evidence type="ECO:0000313" key="2">
    <source>
        <dbReference type="EMBL" id="KAF8768566.1"/>
    </source>
</evidence>